<protein>
    <recommendedName>
        <fullName evidence="2">N-acetylglucosaminylphosphatidylinositol deacetylase</fullName>
        <ecNumber evidence="2">3.5.1.89</ecNumber>
    </recommendedName>
</protein>
<feature type="chain" id="PRO_5043787759" description="N-acetylglucosaminylphosphatidylinositol deacetylase" evidence="3">
    <location>
        <begin position="17"/>
        <end position="253"/>
    </location>
</feature>
<dbReference type="AlphaFoldDB" id="A0AAV9D840"/>
<dbReference type="EMBL" id="JAUJYO010000015">
    <property type="protein sequence ID" value="KAK1296273.1"/>
    <property type="molecule type" value="Genomic_DNA"/>
</dbReference>
<evidence type="ECO:0000313" key="5">
    <source>
        <dbReference type="Proteomes" id="UP001180020"/>
    </source>
</evidence>
<dbReference type="PANTHER" id="PTHR12993">
    <property type="entry name" value="N-ACETYLGLUCOSAMINYL-PHOSPHATIDYLINOSITOL DE-N-ACETYLASE-RELATED"/>
    <property type="match status" value="1"/>
</dbReference>
<sequence length="253" mass="29112">MGWLLMAMGIASMAWAISLFRLFCSPSTPTSFSKEKKNILLVIAHPDDESMFFSPTILSLGKEGHNLQILCTSTGNADGKGDLRKEELYRACGILKISPDQVKIIDHPSFQDGFHHAWDHHLLARIVEEHIKLWDIELLITFDSHGVSGHPNHRDVHHGIRMVLSGNSQRKIEAWELISTTILRKYSGPLDIWLSILQSKCYRGRHTHCFLNSYPRKTYLAMAQHDSQWIWFRKLFVAFSGYTYVNIIRRINV</sequence>
<dbReference type="SUPFAM" id="SSF102588">
    <property type="entry name" value="LmbE-like"/>
    <property type="match status" value="1"/>
</dbReference>
<dbReference type="InterPro" id="IPR003737">
    <property type="entry name" value="GlcNAc_PI_deacetylase-related"/>
</dbReference>
<proteinExistence type="inferred from homology"/>
<accession>A0AAV9D840</accession>
<organism evidence="4 5">
    <name type="scientific">Acorus calamus</name>
    <name type="common">Sweet flag</name>
    <dbReference type="NCBI Taxonomy" id="4465"/>
    <lineage>
        <taxon>Eukaryota</taxon>
        <taxon>Viridiplantae</taxon>
        <taxon>Streptophyta</taxon>
        <taxon>Embryophyta</taxon>
        <taxon>Tracheophyta</taxon>
        <taxon>Spermatophyta</taxon>
        <taxon>Magnoliopsida</taxon>
        <taxon>Liliopsida</taxon>
        <taxon>Acoraceae</taxon>
        <taxon>Acorus</taxon>
    </lineage>
</organism>
<feature type="signal peptide" evidence="3">
    <location>
        <begin position="1"/>
        <end position="16"/>
    </location>
</feature>
<evidence type="ECO:0000313" key="4">
    <source>
        <dbReference type="EMBL" id="KAK1296273.1"/>
    </source>
</evidence>
<evidence type="ECO:0000256" key="3">
    <source>
        <dbReference type="SAM" id="SignalP"/>
    </source>
</evidence>
<keyword evidence="5" id="KW-1185">Reference proteome</keyword>
<keyword evidence="3" id="KW-0732">Signal</keyword>
<dbReference type="Proteomes" id="UP001180020">
    <property type="component" value="Unassembled WGS sequence"/>
</dbReference>
<dbReference type="Gene3D" id="3.40.50.10320">
    <property type="entry name" value="LmbE-like"/>
    <property type="match status" value="1"/>
</dbReference>
<dbReference type="EC" id="3.5.1.89" evidence="2"/>
<dbReference type="InterPro" id="IPR024078">
    <property type="entry name" value="LmbE-like_dom_sf"/>
</dbReference>
<evidence type="ECO:0000256" key="2">
    <source>
        <dbReference type="ARBA" id="ARBA00012176"/>
    </source>
</evidence>
<gene>
    <name evidence="4" type="ORF">QJS10_CPB15g00244</name>
</gene>
<reference evidence="4" key="1">
    <citation type="journal article" date="2023" name="Nat. Commun.">
        <title>Diploid and tetraploid genomes of Acorus and the evolution of monocots.</title>
        <authorList>
            <person name="Ma L."/>
            <person name="Liu K.W."/>
            <person name="Li Z."/>
            <person name="Hsiao Y.Y."/>
            <person name="Qi Y."/>
            <person name="Fu T."/>
            <person name="Tang G.D."/>
            <person name="Zhang D."/>
            <person name="Sun W.H."/>
            <person name="Liu D.K."/>
            <person name="Li Y."/>
            <person name="Chen G.Z."/>
            <person name="Liu X.D."/>
            <person name="Liao X.Y."/>
            <person name="Jiang Y.T."/>
            <person name="Yu X."/>
            <person name="Hao Y."/>
            <person name="Huang J."/>
            <person name="Zhao X.W."/>
            <person name="Ke S."/>
            <person name="Chen Y.Y."/>
            <person name="Wu W.L."/>
            <person name="Hsu J.L."/>
            <person name="Lin Y.F."/>
            <person name="Huang M.D."/>
            <person name="Li C.Y."/>
            <person name="Huang L."/>
            <person name="Wang Z.W."/>
            <person name="Zhao X."/>
            <person name="Zhong W.Y."/>
            <person name="Peng D.H."/>
            <person name="Ahmad S."/>
            <person name="Lan S."/>
            <person name="Zhang J.S."/>
            <person name="Tsai W.C."/>
            <person name="Van de Peer Y."/>
            <person name="Liu Z.J."/>
        </authorList>
    </citation>
    <scope>NUCLEOTIDE SEQUENCE</scope>
    <source>
        <strain evidence="4">CP</strain>
    </source>
</reference>
<dbReference type="PANTHER" id="PTHR12993:SF11">
    <property type="entry name" value="N-ACETYLGLUCOSAMINYL-PHOSPHATIDYLINOSITOL DE-N-ACETYLASE"/>
    <property type="match status" value="1"/>
</dbReference>
<dbReference type="GO" id="GO:0000225">
    <property type="term" value="F:N-acetylglucosaminylphosphatidylinositol deacetylase activity"/>
    <property type="evidence" value="ECO:0007669"/>
    <property type="project" value="UniProtKB-EC"/>
</dbReference>
<comment type="caution">
    <text evidence="4">The sequence shown here is derived from an EMBL/GenBank/DDBJ whole genome shotgun (WGS) entry which is preliminary data.</text>
</comment>
<dbReference type="Pfam" id="PF02585">
    <property type="entry name" value="PIG-L"/>
    <property type="match status" value="1"/>
</dbReference>
<evidence type="ECO:0000256" key="1">
    <source>
        <dbReference type="ARBA" id="ARBA00006066"/>
    </source>
</evidence>
<comment type="similarity">
    <text evidence="1">Belongs to the PIGL family.</text>
</comment>
<name>A0AAV9D840_ACOCL</name>
<reference evidence="4" key="2">
    <citation type="submission" date="2023-06" db="EMBL/GenBank/DDBJ databases">
        <authorList>
            <person name="Ma L."/>
            <person name="Liu K.-W."/>
            <person name="Li Z."/>
            <person name="Hsiao Y.-Y."/>
            <person name="Qi Y."/>
            <person name="Fu T."/>
            <person name="Tang G."/>
            <person name="Zhang D."/>
            <person name="Sun W.-H."/>
            <person name="Liu D.-K."/>
            <person name="Li Y."/>
            <person name="Chen G.-Z."/>
            <person name="Liu X.-D."/>
            <person name="Liao X.-Y."/>
            <person name="Jiang Y.-T."/>
            <person name="Yu X."/>
            <person name="Hao Y."/>
            <person name="Huang J."/>
            <person name="Zhao X.-W."/>
            <person name="Ke S."/>
            <person name="Chen Y.-Y."/>
            <person name="Wu W.-L."/>
            <person name="Hsu J.-L."/>
            <person name="Lin Y.-F."/>
            <person name="Huang M.-D."/>
            <person name="Li C.-Y."/>
            <person name="Huang L."/>
            <person name="Wang Z.-W."/>
            <person name="Zhao X."/>
            <person name="Zhong W.-Y."/>
            <person name="Peng D.-H."/>
            <person name="Ahmad S."/>
            <person name="Lan S."/>
            <person name="Zhang J.-S."/>
            <person name="Tsai W.-C."/>
            <person name="Van De Peer Y."/>
            <person name="Liu Z.-J."/>
        </authorList>
    </citation>
    <scope>NUCLEOTIDE SEQUENCE</scope>
    <source>
        <strain evidence="4">CP</strain>
        <tissue evidence="4">Leaves</tissue>
    </source>
</reference>
<dbReference type="GO" id="GO:0005783">
    <property type="term" value="C:endoplasmic reticulum"/>
    <property type="evidence" value="ECO:0007669"/>
    <property type="project" value="TreeGrafter"/>
</dbReference>